<evidence type="ECO:0000256" key="2">
    <source>
        <dbReference type="ARBA" id="ARBA00022643"/>
    </source>
</evidence>
<dbReference type="GO" id="GO:0046306">
    <property type="term" value="P:alkanesulfonate catabolic process"/>
    <property type="evidence" value="ECO:0007669"/>
    <property type="project" value="TreeGrafter"/>
</dbReference>
<dbReference type="InterPro" id="IPR036661">
    <property type="entry name" value="Luciferase-like_sf"/>
</dbReference>
<protein>
    <submittedName>
        <fullName evidence="6">LLM class flavin-dependent oxidoreductase</fullName>
    </submittedName>
</protein>
<dbReference type="InterPro" id="IPR050172">
    <property type="entry name" value="SsuD_RutA_monooxygenase"/>
</dbReference>
<accession>A0A6N7ZK78</accession>
<dbReference type="SUPFAM" id="SSF51679">
    <property type="entry name" value="Bacterial luciferase-like"/>
    <property type="match status" value="1"/>
</dbReference>
<dbReference type="Proteomes" id="UP000440668">
    <property type="component" value="Unassembled WGS sequence"/>
</dbReference>
<dbReference type="InterPro" id="IPR011251">
    <property type="entry name" value="Luciferase-like_dom"/>
</dbReference>
<dbReference type="PANTHER" id="PTHR42847:SF4">
    <property type="entry name" value="ALKANESULFONATE MONOOXYGENASE-RELATED"/>
    <property type="match status" value="1"/>
</dbReference>
<keyword evidence="4" id="KW-0503">Monooxygenase</keyword>
<dbReference type="EMBL" id="WMKA01000030">
    <property type="protein sequence ID" value="MTG89812.1"/>
    <property type="molecule type" value="Genomic_DNA"/>
</dbReference>
<evidence type="ECO:0000256" key="4">
    <source>
        <dbReference type="ARBA" id="ARBA00023033"/>
    </source>
</evidence>
<evidence type="ECO:0000259" key="5">
    <source>
        <dbReference type="Pfam" id="PF00296"/>
    </source>
</evidence>
<dbReference type="Pfam" id="PF00296">
    <property type="entry name" value="Bac_luciferase"/>
    <property type="match status" value="1"/>
</dbReference>
<evidence type="ECO:0000313" key="7">
    <source>
        <dbReference type="Proteomes" id="UP000440668"/>
    </source>
</evidence>
<keyword evidence="2" id="KW-0288">FMN</keyword>
<evidence type="ECO:0000256" key="1">
    <source>
        <dbReference type="ARBA" id="ARBA00022630"/>
    </source>
</evidence>
<dbReference type="Gene3D" id="3.20.20.30">
    <property type="entry name" value="Luciferase-like domain"/>
    <property type="match status" value="1"/>
</dbReference>
<organism evidence="6 7">
    <name type="scientific">Cellulosimicrobium composti</name>
    <dbReference type="NCBI Taxonomy" id="2672572"/>
    <lineage>
        <taxon>Bacteria</taxon>
        <taxon>Bacillati</taxon>
        <taxon>Actinomycetota</taxon>
        <taxon>Actinomycetes</taxon>
        <taxon>Micrococcales</taxon>
        <taxon>Promicromonosporaceae</taxon>
        <taxon>Cellulosimicrobium</taxon>
    </lineage>
</organism>
<dbReference type="GO" id="GO:0008726">
    <property type="term" value="F:alkanesulfonate monooxygenase activity"/>
    <property type="evidence" value="ECO:0007669"/>
    <property type="project" value="TreeGrafter"/>
</dbReference>
<keyword evidence="3" id="KW-0560">Oxidoreductase</keyword>
<gene>
    <name evidence="6" type="ORF">GJV82_12770</name>
</gene>
<feature type="domain" description="Luciferase-like" evidence="5">
    <location>
        <begin position="12"/>
        <end position="239"/>
    </location>
</feature>
<evidence type="ECO:0000313" key="6">
    <source>
        <dbReference type="EMBL" id="MTG89812.1"/>
    </source>
</evidence>
<dbReference type="RefSeq" id="WP_155099495.1">
    <property type="nucleotide sequence ID" value="NZ_WMKA01000030.1"/>
</dbReference>
<reference evidence="6 7" key="1">
    <citation type="submission" date="2019-11" db="EMBL/GenBank/DDBJ databases">
        <title>Cellulosimicrobium composti sp. nov. isolated from a compost.</title>
        <authorList>
            <person name="Yang Y."/>
        </authorList>
    </citation>
    <scope>NUCLEOTIDE SEQUENCE [LARGE SCALE GENOMIC DNA]</scope>
    <source>
        <strain evidence="6 7">BIT-GX5</strain>
    </source>
</reference>
<comment type="caution">
    <text evidence="6">The sequence shown here is derived from an EMBL/GenBank/DDBJ whole genome shotgun (WGS) entry which is preliminary data.</text>
</comment>
<proteinExistence type="predicted"/>
<keyword evidence="1" id="KW-0285">Flavoprotein</keyword>
<evidence type="ECO:0000256" key="3">
    <source>
        <dbReference type="ARBA" id="ARBA00023002"/>
    </source>
</evidence>
<name>A0A6N7ZK78_9MICO</name>
<sequence>MRVSTVILPIYPWREGREVWRAADDLGFHAAYTYDHLSWRSFRDGPWFGAVPTLAAAAGVTERVRLGTLVSSPNFREPVTFAKEVMTLDDLSGGRVTVGLGAGTTGFDATVLGGEPWSARERADRLRDFTVLLDRLLTEPAVTHDEGHYRAHEARTIPGPVQSPRVPFAIAATGPRGLRLAARHGQGWVTTGDGRLPDDATPTQSRAAVRAQVERLEAACADAGRDPASVERILLTGFTPDPALESVDAFVETAHGYAEAGITEIVVHQPIPGTQFAADERVFERIATDGAAQVRGLATGTSSA</sequence>
<dbReference type="AlphaFoldDB" id="A0A6N7ZK78"/>
<dbReference type="PANTHER" id="PTHR42847">
    <property type="entry name" value="ALKANESULFONATE MONOOXYGENASE"/>
    <property type="match status" value="1"/>
</dbReference>